<evidence type="ECO:0000313" key="2">
    <source>
        <dbReference type="Proteomes" id="UP001321481"/>
    </source>
</evidence>
<sequence length="102" mass="11299">MVSATELEARMANPALFAAADDLVEAEMAKRAGTPANAPTWLTPEQVAERIPHLTVKRLAELRQRRQGPSYYRPTLRAVFYLETDIDALTIDAVESEWGDAA</sequence>
<comment type="caution">
    <text evidence="1">The sequence shown here is derived from an EMBL/GenBank/DDBJ whole genome shotgun (WGS) entry which is preliminary data.</text>
</comment>
<protein>
    <recommendedName>
        <fullName evidence="3">Helix-turn-helix domain-containing protein</fullName>
    </recommendedName>
</protein>
<dbReference type="RefSeq" id="WP_283715259.1">
    <property type="nucleotide sequence ID" value="NZ_JASJND010000003.1"/>
</dbReference>
<evidence type="ECO:0008006" key="3">
    <source>
        <dbReference type="Google" id="ProtNLM"/>
    </source>
</evidence>
<gene>
    <name evidence="1" type="ORF">QNI14_04910</name>
</gene>
<organism evidence="1 2">
    <name type="scientific">Microbacterium dauci</name>
    <dbReference type="NCBI Taxonomy" id="3048008"/>
    <lineage>
        <taxon>Bacteria</taxon>
        <taxon>Bacillati</taxon>
        <taxon>Actinomycetota</taxon>
        <taxon>Actinomycetes</taxon>
        <taxon>Micrococcales</taxon>
        <taxon>Microbacteriaceae</taxon>
        <taxon>Microbacterium</taxon>
    </lineage>
</organism>
<evidence type="ECO:0000313" key="1">
    <source>
        <dbReference type="EMBL" id="MDJ1113787.1"/>
    </source>
</evidence>
<name>A0ABT6ZCA8_9MICO</name>
<proteinExistence type="predicted"/>
<dbReference type="Proteomes" id="UP001321481">
    <property type="component" value="Unassembled WGS sequence"/>
</dbReference>
<keyword evidence="2" id="KW-1185">Reference proteome</keyword>
<accession>A0ABT6ZCA8</accession>
<dbReference type="EMBL" id="JASJND010000003">
    <property type="protein sequence ID" value="MDJ1113787.1"/>
    <property type="molecule type" value="Genomic_DNA"/>
</dbReference>
<reference evidence="1 2" key="1">
    <citation type="submission" date="2023-05" db="EMBL/GenBank/DDBJ databases">
        <title>Microbacterium dauci sp.nov., Isolated from Carrot Rhizosphere Soil.</title>
        <authorList>
            <person name="Xiao Z."/>
            <person name="Zheng J."/>
        </authorList>
    </citation>
    <scope>NUCLEOTIDE SEQUENCE [LARGE SCALE GENOMIC DNA]</scope>
    <source>
        <strain evidence="1 2">LX3-4</strain>
    </source>
</reference>